<keyword evidence="2" id="KW-1185">Reference proteome</keyword>
<dbReference type="GeneID" id="97140132"/>
<reference evidence="1 2" key="1">
    <citation type="submission" date="2021-08" db="EMBL/GenBank/DDBJ databases">
        <title>Complete genome sequence of the strain Aneurinibacillus thermoaerophilus CCM 8960.</title>
        <authorList>
            <person name="Musilova J."/>
            <person name="Kourilova X."/>
            <person name="Pernicova I."/>
            <person name="Bezdicek M."/>
            <person name="Lengerova M."/>
            <person name="Obruca S."/>
            <person name="Sedlar K."/>
        </authorList>
    </citation>
    <scope>NUCLEOTIDE SEQUENCE [LARGE SCALE GENOMIC DNA]</scope>
    <source>
        <strain evidence="1 2">CCM 8960</strain>
    </source>
</reference>
<gene>
    <name evidence="1" type="ORF">K3F53_02005</name>
</gene>
<evidence type="ECO:0000313" key="2">
    <source>
        <dbReference type="Proteomes" id="UP000826616"/>
    </source>
</evidence>
<proteinExistence type="predicted"/>
<organism evidence="1 2">
    <name type="scientific">Aneurinibacillus thermoaerophilus</name>
    <dbReference type="NCBI Taxonomy" id="143495"/>
    <lineage>
        <taxon>Bacteria</taxon>
        <taxon>Bacillati</taxon>
        <taxon>Bacillota</taxon>
        <taxon>Bacilli</taxon>
        <taxon>Bacillales</taxon>
        <taxon>Paenibacillaceae</taxon>
        <taxon>Aneurinibacillus group</taxon>
        <taxon>Aneurinibacillus</taxon>
    </lineage>
</organism>
<accession>A0ABX8YBQ8</accession>
<dbReference type="Gene3D" id="1.20.910.10">
    <property type="entry name" value="Heme oxygenase-like"/>
    <property type="match status" value="1"/>
</dbReference>
<dbReference type="Proteomes" id="UP000826616">
    <property type="component" value="Chromosome"/>
</dbReference>
<dbReference type="EMBL" id="CP080764">
    <property type="protein sequence ID" value="QYY43109.1"/>
    <property type="molecule type" value="Genomic_DNA"/>
</dbReference>
<sequence>MSQLTEQKYQTVTQEELERVRQQHSWVADPIIRASERVLEEPFFEWLQTVRSVQELKPVVTQLWYHSATFPKVMGIMLGLTSLKENHMMPFYAMHIYGEADHHEMLMQWMLKHGILQDRKEIEKFIPTIATNACVNLVYQMAIEQDRSKWLACLNSGIERCSNHFFIKMSEKLDELDVNDPYFTVHVEADQHHSILGLDYLEAANDSFRREVIINKALEGISLWAFMLNSWIGINRMPEFDLEGNLLNKQATGINN</sequence>
<protein>
    <submittedName>
        <fullName evidence="1">Iron-containing redox enzyme family protein</fullName>
    </submittedName>
</protein>
<dbReference type="SUPFAM" id="SSF48613">
    <property type="entry name" value="Heme oxygenase-like"/>
    <property type="match status" value="1"/>
</dbReference>
<dbReference type="Pfam" id="PF14518">
    <property type="entry name" value="Haem_oxygenas_2"/>
    <property type="match status" value="1"/>
</dbReference>
<dbReference type="InterPro" id="IPR016084">
    <property type="entry name" value="Haem_Oase-like_multi-hlx"/>
</dbReference>
<dbReference type="RefSeq" id="WP_057900031.1">
    <property type="nucleotide sequence ID" value="NZ_CP080764.1"/>
</dbReference>
<evidence type="ECO:0000313" key="1">
    <source>
        <dbReference type="EMBL" id="QYY43109.1"/>
    </source>
</evidence>
<name>A0ABX8YBQ8_ANETH</name>